<name>A0A0F7L7X3_9VIRU</name>
<accession>A0A0F7L7X3</accession>
<evidence type="ECO:0000313" key="1">
    <source>
        <dbReference type="EMBL" id="AKH47507.1"/>
    </source>
</evidence>
<reference evidence="1" key="2">
    <citation type="submission" date="2015-03" db="EMBL/GenBank/DDBJ databases">
        <authorList>
            <person name="Chow C.-E.T."/>
            <person name="Winget D.M."/>
            <person name="White R.A.III."/>
            <person name="Hallam S.J."/>
            <person name="Suttle C.A."/>
        </authorList>
    </citation>
    <scope>NUCLEOTIDE SEQUENCE</scope>
    <source>
        <strain evidence="1">H4084948</strain>
    </source>
</reference>
<proteinExistence type="predicted"/>
<sequence>MKILEEYLGGMSFTKEAIRKYKHTIQDGEHKGKVFYSETVTPKINDYEWGKSKTIYYTEDSKEYKTIKGLLNNI</sequence>
<reference evidence="1" key="1">
    <citation type="journal article" date="2015" name="Front. Microbiol.">
        <title>Combining genomic sequencing methods to explore viral diversity and reveal potential virus-host interactions.</title>
        <authorList>
            <person name="Chow C.E."/>
            <person name="Winget D.M."/>
            <person name="White R.A.III."/>
            <person name="Hallam S.J."/>
            <person name="Suttle C.A."/>
        </authorList>
    </citation>
    <scope>NUCLEOTIDE SEQUENCE</scope>
    <source>
        <strain evidence="1">H4084948</strain>
    </source>
</reference>
<dbReference type="EMBL" id="KR029595">
    <property type="protein sequence ID" value="AKH47507.1"/>
    <property type="molecule type" value="Genomic_DNA"/>
</dbReference>
<organism evidence="1">
    <name type="scientific">uncultured marine virus</name>
    <dbReference type="NCBI Taxonomy" id="186617"/>
    <lineage>
        <taxon>Viruses</taxon>
        <taxon>environmental samples</taxon>
    </lineage>
</organism>
<protein>
    <submittedName>
        <fullName evidence="1">Uncharacterized protein</fullName>
    </submittedName>
</protein>